<dbReference type="Pfam" id="PF02696">
    <property type="entry name" value="SelO"/>
    <property type="match status" value="1"/>
</dbReference>
<evidence type="ECO:0000256" key="8">
    <source>
        <dbReference type="ARBA" id="ARBA00022842"/>
    </source>
</evidence>
<dbReference type="AlphaFoldDB" id="A0A1W6TTN2"/>
<evidence type="ECO:0000256" key="7">
    <source>
        <dbReference type="ARBA" id="ARBA00022840"/>
    </source>
</evidence>
<evidence type="ECO:0000256" key="3">
    <source>
        <dbReference type="ARBA" id="ARBA00022679"/>
    </source>
</evidence>
<dbReference type="EMBL" id="CP017902">
    <property type="protein sequence ID" value="ARP19155.1"/>
    <property type="molecule type" value="Genomic_DNA"/>
</dbReference>
<name>A0A1W6TTN2_VIBAL</name>
<keyword evidence="6" id="KW-0547">Nucleotide-binding</keyword>
<comment type="similarity">
    <text evidence="2">Belongs to the SELO family.</text>
</comment>
<keyword evidence="8" id="KW-0460">Magnesium</keyword>
<comment type="cofactor">
    <cofactor evidence="1">
        <name>Mg(2+)</name>
        <dbReference type="ChEBI" id="CHEBI:18420"/>
    </cofactor>
</comment>
<dbReference type="RefSeq" id="WP_086046967.1">
    <property type="nucleotide sequence ID" value="NZ_CP017889.1"/>
</dbReference>
<evidence type="ECO:0000256" key="6">
    <source>
        <dbReference type="ARBA" id="ARBA00022741"/>
    </source>
</evidence>
<sequence>MKMHNVFKTHRKIEVDNCISLGDTLPQSSFIEFPTYKLKSTELLWVNKPLVESYSLNSDDPNVSECILANYSYVAKGYCDKKYIFTSDSKPFVADRYGSRHEVCNGGSARCGLNGQFQIKGIGVNPLLADNMKETHTNGKLFTDEAILEAIWGEICHQYLPFGAVRTLAIIKTNISSEFMYSDKKEMKPCALAIREFAVRPAHFERATFFWPKREFMTLRNNDADRVRESVKLLHKSIEKNSVYSQYSAYELLSIMVSRVAEQVAYSRVLGIPHGALTSSNISIDGRFLDFGTMTAVPDFGNYVLSEGVGAVWDDEHLIIHWLDNLAQTVSKYSSNNEKIEKRSIGTLIEKFLYELDRNENIALLRELNVTSINENNIKLARQLKLILKGERRIGLGDFDADTFKHRVTQLARQYGLEVPKVNFFLRDFKYSTFSIKNDKRISDQNFTKQSVSSLINSYVLPKEILC</sequence>
<evidence type="ECO:0000313" key="9">
    <source>
        <dbReference type="EMBL" id="ARP19155.1"/>
    </source>
</evidence>
<protein>
    <recommendedName>
        <fullName evidence="10">MchC protein</fullName>
    </recommendedName>
</protein>
<keyword evidence="3" id="KW-0808">Transferase</keyword>
<keyword evidence="5" id="KW-0479">Metal-binding</keyword>
<dbReference type="GO" id="GO:0005524">
    <property type="term" value="F:ATP binding"/>
    <property type="evidence" value="ECO:0007669"/>
    <property type="project" value="UniProtKB-KW"/>
</dbReference>
<evidence type="ECO:0000256" key="4">
    <source>
        <dbReference type="ARBA" id="ARBA00022695"/>
    </source>
</evidence>
<keyword evidence="4" id="KW-0548">Nucleotidyltransferase</keyword>
<organism evidence="9">
    <name type="scientific">Vibrio alginolyticus</name>
    <dbReference type="NCBI Taxonomy" id="663"/>
    <lineage>
        <taxon>Bacteria</taxon>
        <taxon>Pseudomonadati</taxon>
        <taxon>Pseudomonadota</taxon>
        <taxon>Gammaproteobacteria</taxon>
        <taxon>Vibrionales</taxon>
        <taxon>Vibrionaceae</taxon>
        <taxon>Vibrio</taxon>
    </lineage>
</organism>
<evidence type="ECO:0000256" key="2">
    <source>
        <dbReference type="ARBA" id="ARBA00009747"/>
    </source>
</evidence>
<evidence type="ECO:0000256" key="1">
    <source>
        <dbReference type="ARBA" id="ARBA00001946"/>
    </source>
</evidence>
<evidence type="ECO:0008006" key="10">
    <source>
        <dbReference type="Google" id="ProtNLM"/>
    </source>
</evidence>
<dbReference type="GO" id="GO:0046872">
    <property type="term" value="F:metal ion binding"/>
    <property type="evidence" value="ECO:0007669"/>
    <property type="project" value="UniProtKB-KW"/>
</dbReference>
<evidence type="ECO:0000256" key="5">
    <source>
        <dbReference type="ARBA" id="ARBA00022723"/>
    </source>
</evidence>
<reference evidence="9" key="1">
    <citation type="submission" date="2016-10" db="EMBL/GenBank/DDBJ databases">
        <title>The High Quality Genome of Vibrio alginolyticus K01M1.</title>
        <authorList>
            <person name="Wendling C."/>
            <person name="Chibani C.M."/>
            <person name="Hertel R."/>
            <person name="Sproer C."/>
            <person name="Bunk B."/>
            <person name="Overmann J."/>
            <person name="Roth O."/>
            <person name="Liesegang H."/>
        </authorList>
    </citation>
    <scope>NUCLEOTIDE SEQUENCE</scope>
    <source>
        <strain evidence="9">K05K4</strain>
    </source>
</reference>
<dbReference type="GO" id="GO:0016779">
    <property type="term" value="F:nucleotidyltransferase activity"/>
    <property type="evidence" value="ECO:0007669"/>
    <property type="project" value="UniProtKB-KW"/>
</dbReference>
<proteinExistence type="inferred from homology"/>
<keyword evidence="7" id="KW-0067">ATP-binding</keyword>
<accession>A0A1W6TTN2</accession>
<dbReference type="InterPro" id="IPR003846">
    <property type="entry name" value="SelO"/>
</dbReference>
<gene>
    <name evidence="9" type="ORF">K05K4_23290</name>
</gene>